<proteinExistence type="predicted"/>
<evidence type="ECO:0008006" key="3">
    <source>
        <dbReference type="Google" id="ProtNLM"/>
    </source>
</evidence>
<sequence length="66" mass="7215">MSSVTRQVAEDVRQGRLSWVLEGFEVSPGGASGLINALYLPSHRDSSRIRAFIAFVEEILAVPATR</sequence>
<reference evidence="2" key="1">
    <citation type="submission" date="2017-06" db="EMBL/GenBank/DDBJ databases">
        <authorList>
            <person name="Varghese N."/>
            <person name="Submissions S."/>
        </authorList>
    </citation>
    <scope>NUCLEOTIDE SEQUENCE [LARGE SCALE GENOMIC DNA]</scope>
    <source>
        <strain evidence="2">DSM 22348</strain>
    </source>
</reference>
<name>A0A239K030_9PSED</name>
<accession>A0A239K030</accession>
<gene>
    <name evidence="1" type="ORF">SAMN05444352_12467</name>
</gene>
<organism evidence="1 2">
    <name type="scientific">Pseudomonas japonica</name>
    <dbReference type="NCBI Taxonomy" id="256466"/>
    <lineage>
        <taxon>Bacteria</taxon>
        <taxon>Pseudomonadati</taxon>
        <taxon>Pseudomonadota</taxon>
        <taxon>Gammaproteobacteria</taxon>
        <taxon>Pseudomonadales</taxon>
        <taxon>Pseudomonadaceae</taxon>
        <taxon>Pseudomonas</taxon>
    </lineage>
</organism>
<dbReference type="Proteomes" id="UP000198407">
    <property type="component" value="Unassembled WGS sequence"/>
</dbReference>
<dbReference type="EMBL" id="FZOL01000024">
    <property type="protein sequence ID" value="SNT11078.1"/>
    <property type="molecule type" value="Genomic_DNA"/>
</dbReference>
<evidence type="ECO:0000313" key="1">
    <source>
        <dbReference type="EMBL" id="SNT11078.1"/>
    </source>
</evidence>
<keyword evidence="2" id="KW-1185">Reference proteome</keyword>
<dbReference type="AlphaFoldDB" id="A0A239K030"/>
<protein>
    <recommendedName>
        <fullName evidence="3">LysR substrate binding domain-containing protein</fullName>
    </recommendedName>
</protein>
<dbReference type="RefSeq" id="WP_042127166.1">
    <property type="nucleotide sequence ID" value="NZ_FZOL01000024.1"/>
</dbReference>
<evidence type="ECO:0000313" key="2">
    <source>
        <dbReference type="Proteomes" id="UP000198407"/>
    </source>
</evidence>